<evidence type="ECO:0000256" key="3">
    <source>
        <dbReference type="ARBA" id="ARBA00022729"/>
    </source>
</evidence>
<gene>
    <name evidence="7" type="ORF">JGS22_015475</name>
</gene>
<dbReference type="InterPro" id="IPR001638">
    <property type="entry name" value="Solute-binding_3/MltF_N"/>
</dbReference>
<keyword evidence="2" id="KW-0813">Transport</keyword>
<dbReference type="AlphaFoldDB" id="A0A949N8W0"/>
<dbReference type="SMART" id="SM00062">
    <property type="entry name" value="PBPb"/>
    <property type="match status" value="1"/>
</dbReference>
<evidence type="ECO:0000313" key="7">
    <source>
        <dbReference type="EMBL" id="MBU7598971.1"/>
    </source>
</evidence>
<protein>
    <submittedName>
        <fullName evidence="7">Glutamate ABC transporter substrate-binding protein</fullName>
    </submittedName>
</protein>
<dbReference type="PANTHER" id="PTHR30085:SF6">
    <property type="entry name" value="ABC TRANSPORTER GLUTAMINE-BINDING PROTEIN GLNH"/>
    <property type="match status" value="1"/>
</dbReference>
<evidence type="ECO:0000259" key="6">
    <source>
        <dbReference type="SMART" id="SM00062"/>
    </source>
</evidence>
<evidence type="ECO:0000256" key="2">
    <source>
        <dbReference type="ARBA" id="ARBA00022448"/>
    </source>
</evidence>
<evidence type="ECO:0000256" key="1">
    <source>
        <dbReference type="ARBA" id="ARBA00010333"/>
    </source>
</evidence>
<keyword evidence="3" id="KW-0732">Signal</keyword>
<dbReference type="GO" id="GO:0030288">
    <property type="term" value="C:outer membrane-bounded periplasmic space"/>
    <property type="evidence" value="ECO:0007669"/>
    <property type="project" value="TreeGrafter"/>
</dbReference>
<dbReference type="SUPFAM" id="SSF53850">
    <property type="entry name" value="Periplasmic binding protein-like II"/>
    <property type="match status" value="1"/>
</dbReference>
<dbReference type="CDD" id="cd13690">
    <property type="entry name" value="PBP2_GluB"/>
    <property type="match status" value="1"/>
</dbReference>
<dbReference type="PANTHER" id="PTHR30085">
    <property type="entry name" value="AMINO ACID ABC TRANSPORTER PERMEASE"/>
    <property type="match status" value="1"/>
</dbReference>
<evidence type="ECO:0000256" key="5">
    <source>
        <dbReference type="SAM" id="MobiDB-lite"/>
    </source>
</evidence>
<dbReference type="PROSITE" id="PS01039">
    <property type="entry name" value="SBP_BACTERIAL_3"/>
    <property type="match status" value="1"/>
</dbReference>
<dbReference type="EMBL" id="JAELVF020000001">
    <property type="protein sequence ID" value="MBU7598971.1"/>
    <property type="molecule type" value="Genomic_DNA"/>
</dbReference>
<keyword evidence="8" id="KW-1185">Reference proteome</keyword>
<name>A0A949N8W0_9ACTN</name>
<dbReference type="Gene3D" id="3.40.190.10">
    <property type="entry name" value="Periplasmic binding protein-like II"/>
    <property type="match status" value="2"/>
</dbReference>
<evidence type="ECO:0000256" key="4">
    <source>
        <dbReference type="RuleBase" id="RU003744"/>
    </source>
</evidence>
<dbReference type="Proteomes" id="UP000694501">
    <property type="component" value="Unassembled WGS sequence"/>
</dbReference>
<dbReference type="InterPro" id="IPR018313">
    <property type="entry name" value="SBP_3_CS"/>
</dbReference>
<dbReference type="GO" id="GO:0005576">
    <property type="term" value="C:extracellular region"/>
    <property type="evidence" value="ECO:0007669"/>
    <property type="project" value="TreeGrafter"/>
</dbReference>
<evidence type="ECO:0000313" key="8">
    <source>
        <dbReference type="Proteomes" id="UP000694501"/>
    </source>
</evidence>
<dbReference type="Pfam" id="PF00497">
    <property type="entry name" value="SBP_bac_3"/>
    <property type="match status" value="1"/>
</dbReference>
<feature type="domain" description="Solute-binding protein family 3/N-terminal" evidence="6">
    <location>
        <begin position="78"/>
        <end position="305"/>
    </location>
</feature>
<feature type="region of interest" description="Disordered" evidence="5">
    <location>
        <begin position="11"/>
        <end position="67"/>
    </location>
</feature>
<reference evidence="7" key="1">
    <citation type="submission" date="2021-06" db="EMBL/GenBank/DDBJ databases">
        <title>Sequencing of actinobacteria type strains.</title>
        <authorList>
            <person name="Nguyen G.-S."/>
            <person name="Wentzel A."/>
        </authorList>
    </citation>
    <scope>NUCLEOTIDE SEQUENCE</scope>
    <source>
        <strain evidence="7">P38-E01</strain>
    </source>
</reference>
<organism evidence="7 8">
    <name type="scientific">Streptomyces tardus</name>
    <dbReference type="NCBI Taxonomy" id="2780544"/>
    <lineage>
        <taxon>Bacteria</taxon>
        <taxon>Bacillati</taxon>
        <taxon>Actinomycetota</taxon>
        <taxon>Actinomycetes</taxon>
        <taxon>Kitasatosporales</taxon>
        <taxon>Streptomycetaceae</taxon>
        <taxon>Streptomyces</taxon>
    </lineage>
</organism>
<feature type="compositionally biased region" description="Basic and acidic residues" evidence="5">
    <location>
        <begin position="36"/>
        <end position="54"/>
    </location>
</feature>
<accession>A0A949N8W0</accession>
<comment type="similarity">
    <text evidence="1 4">Belongs to the bacterial solute-binding protein 3 family.</text>
</comment>
<dbReference type="GO" id="GO:0006865">
    <property type="term" value="P:amino acid transport"/>
    <property type="evidence" value="ECO:0007669"/>
    <property type="project" value="TreeGrafter"/>
</dbReference>
<sequence length="320" mass="34671">MVLAVLLHPVWTPAPGGGTAEARQEETTAQPVRPAAPERRPTAPEREKECKDGSDPAASLKPATATGEAVRRIDKRGFLKVGVDQNSYNWSHRDPQSGELVGFDIDLVNAIAEDLLGPSARIVYKAISTNQRAEALADNSVDLVVRTMTILCEHLDKKVAFSTAYFEAGQQLLVPQRSRITGLDSSAKGKKLCTASSSTGDKELGRGFHGARTVRVANQLDCLVLLQLGRVDGVVTDNALAAGQAAQDPSVGLVGEPLTSELYGVAMSQEDEDLVRRVNHVLEEFREGGESSQWQKSYREWLDEVLDGESATPPKPLYRD</sequence>
<comment type="caution">
    <text evidence="7">The sequence shown here is derived from an EMBL/GenBank/DDBJ whole genome shotgun (WGS) entry which is preliminary data.</text>
</comment>
<dbReference type="InterPro" id="IPR051455">
    <property type="entry name" value="Bact_solute-bind_prot3"/>
</dbReference>
<proteinExistence type="inferred from homology"/>